<evidence type="ECO:0000313" key="4">
    <source>
        <dbReference type="Proteomes" id="UP000014197"/>
    </source>
</evidence>
<dbReference type="RefSeq" id="WP_010761619.1">
    <property type="nucleotide sequence ID" value="NZ_KB946316.1"/>
</dbReference>
<reference evidence="2 4" key="2">
    <citation type="submission" date="2013-03" db="EMBL/GenBank/DDBJ databases">
        <title>The Genome Sequence of Enterococcus haemoperoxidus BAA-382 (PacBio/Illumina hybrid assembly).</title>
        <authorList>
            <consortium name="The Broad Institute Genomics Platform"/>
            <consortium name="The Broad Institute Genome Sequencing Center for Infectious Disease"/>
            <person name="Earl A."/>
            <person name="Russ C."/>
            <person name="Gilmore M."/>
            <person name="Surin D."/>
            <person name="Walker B."/>
            <person name="Young S."/>
            <person name="Zeng Q."/>
            <person name="Gargeya S."/>
            <person name="Fitzgerald M."/>
            <person name="Haas B."/>
            <person name="Abouelleil A."/>
            <person name="Allen A.W."/>
            <person name="Alvarado L."/>
            <person name="Arachchi H.M."/>
            <person name="Berlin A.M."/>
            <person name="Chapman S.B."/>
            <person name="Gainer-Dewar J."/>
            <person name="Goldberg J."/>
            <person name="Griggs A."/>
            <person name="Gujja S."/>
            <person name="Hansen M."/>
            <person name="Howarth C."/>
            <person name="Imamovic A."/>
            <person name="Ireland A."/>
            <person name="Larimer J."/>
            <person name="McCowan C."/>
            <person name="Murphy C."/>
            <person name="Pearson M."/>
            <person name="Poon T.W."/>
            <person name="Priest M."/>
            <person name="Roberts A."/>
            <person name="Saif S."/>
            <person name="Shea T."/>
            <person name="Sisk P."/>
            <person name="Sykes S."/>
            <person name="Wortman J."/>
            <person name="Nusbaum C."/>
            <person name="Birren B."/>
        </authorList>
    </citation>
    <scope>NUCLEOTIDE SEQUENCE [LARGE SCALE GENOMIC DNA]</scope>
    <source>
        <strain evidence="2 4">ATCC BAA-382</strain>
    </source>
</reference>
<accession>R2QNW8</accession>
<protein>
    <submittedName>
        <fullName evidence="1">Uncharacterized protein</fullName>
    </submittedName>
</protein>
<name>R2QNW8_9ENTE</name>
<dbReference type="eggNOG" id="ENOG5031T2A">
    <property type="taxonomic scope" value="Bacteria"/>
</dbReference>
<dbReference type="AlphaFoldDB" id="R2QNW8"/>
<proteinExistence type="predicted"/>
<evidence type="ECO:0000313" key="2">
    <source>
        <dbReference type="EMBL" id="EOT59745.1"/>
    </source>
</evidence>
<gene>
    <name evidence="2" type="ORF">I583_02380</name>
    <name evidence="1" type="ORF">UAW_01413</name>
</gene>
<organism evidence="1 3">
    <name type="scientific">Enterococcus haemoperoxidus ATCC BAA-382</name>
    <dbReference type="NCBI Taxonomy" id="1158608"/>
    <lineage>
        <taxon>Bacteria</taxon>
        <taxon>Bacillati</taxon>
        <taxon>Bacillota</taxon>
        <taxon>Bacilli</taxon>
        <taxon>Lactobacillales</taxon>
        <taxon>Enterococcaceae</taxon>
        <taxon>Enterococcus</taxon>
    </lineage>
</organism>
<reference evidence="1 3" key="1">
    <citation type="submission" date="2013-02" db="EMBL/GenBank/DDBJ databases">
        <title>The Genome Sequence of Enterococcus haemoperoxidus BAA-382.</title>
        <authorList>
            <consortium name="The Broad Institute Genome Sequencing Platform"/>
            <consortium name="The Broad Institute Genome Sequencing Center for Infectious Disease"/>
            <person name="Earl A.M."/>
            <person name="Gilmore M.S."/>
            <person name="Lebreton F."/>
            <person name="Walker B."/>
            <person name="Young S.K."/>
            <person name="Zeng Q."/>
            <person name="Gargeya S."/>
            <person name="Fitzgerald M."/>
            <person name="Haas B."/>
            <person name="Abouelleil A."/>
            <person name="Alvarado L."/>
            <person name="Arachchi H.M."/>
            <person name="Berlin A.M."/>
            <person name="Chapman S.B."/>
            <person name="Dewar J."/>
            <person name="Goldberg J."/>
            <person name="Griggs A."/>
            <person name="Gujja S."/>
            <person name="Hansen M."/>
            <person name="Howarth C."/>
            <person name="Imamovic A."/>
            <person name="Larimer J."/>
            <person name="McCowan C."/>
            <person name="Murphy C."/>
            <person name="Neiman D."/>
            <person name="Pearson M."/>
            <person name="Priest M."/>
            <person name="Roberts A."/>
            <person name="Saif S."/>
            <person name="Shea T."/>
            <person name="Sisk P."/>
            <person name="Sykes S."/>
            <person name="Wortman J."/>
            <person name="Nusbaum C."/>
            <person name="Birren B."/>
        </authorList>
    </citation>
    <scope>NUCLEOTIDE SEQUENCE [LARGE SCALE GENOMIC DNA]</scope>
    <source>
        <strain evidence="1 3">ATCC BAA-382</strain>
    </source>
</reference>
<evidence type="ECO:0000313" key="1">
    <source>
        <dbReference type="EMBL" id="EOH98232.1"/>
    </source>
</evidence>
<sequence length="200" mass="23041">MGLFDFFKHTEPKKSINLDEEVAKIIAIYETYPEFPVMSETRNVDAWLESIANGTGKLVPKESMIRNEDGLLPGEVIILDWVNGKQSTTELFPEFFEMELGIDPVETTNELLFADYLDILNDATVINYWSLFQLNEVLKENGLTKCDTKEQAIQLMRKEFTTDYIVNMVDPGIYILMDKGQKIVEKYVDVIHDYLDTPPK</sequence>
<dbReference type="OrthoDB" id="2180340at2"/>
<evidence type="ECO:0000313" key="3">
    <source>
        <dbReference type="Proteomes" id="UP000013858"/>
    </source>
</evidence>
<dbReference type="Proteomes" id="UP000014197">
    <property type="component" value="Unassembled WGS sequence"/>
</dbReference>
<dbReference type="STRING" id="155618.RV06_GL000042"/>
<dbReference type="Proteomes" id="UP000013858">
    <property type="component" value="Unassembled WGS sequence"/>
</dbReference>
<dbReference type="EMBL" id="ASVY01000003">
    <property type="protein sequence ID" value="EOT59745.1"/>
    <property type="molecule type" value="Genomic_DNA"/>
</dbReference>
<comment type="caution">
    <text evidence="1">The sequence shown here is derived from an EMBL/GenBank/DDBJ whole genome shotgun (WGS) entry which is preliminary data.</text>
</comment>
<dbReference type="PATRIC" id="fig|1158608.3.peg.1388"/>
<dbReference type="EMBL" id="AJAR01000013">
    <property type="protein sequence ID" value="EOH98232.1"/>
    <property type="molecule type" value="Genomic_DNA"/>
</dbReference>
<keyword evidence="4" id="KW-1185">Reference proteome</keyword>